<gene>
    <name evidence="2" type="ORF">PBOR_14900</name>
</gene>
<organism evidence="2 3">
    <name type="scientific">Paenibacillus borealis</name>
    <dbReference type="NCBI Taxonomy" id="160799"/>
    <lineage>
        <taxon>Bacteria</taxon>
        <taxon>Bacillati</taxon>
        <taxon>Bacillota</taxon>
        <taxon>Bacilli</taxon>
        <taxon>Bacillales</taxon>
        <taxon>Paenibacillaceae</taxon>
        <taxon>Paenibacillus</taxon>
    </lineage>
</organism>
<name>A0A089LB77_PAEBO</name>
<reference evidence="2" key="1">
    <citation type="submission" date="2014-08" db="EMBL/GenBank/DDBJ databases">
        <title>Comparative genomics of the Paenibacillus odorifer group.</title>
        <authorList>
            <person name="den Bakker H.C."/>
            <person name="Tsai Y.-C.Y.-C."/>
            <person name="Martin N."/>
            <person name="Korlach J."/>
            <person name="Wiedmann M."/>
        </authorList>
    </citation>
    <scope>NUCLEOTIDE SEQUENCE [LARGE SCALE GENOMIC DNA]</scope>
    <source>
        <strain evidence="2">DSM 13188</strain>
    </source>
</reference>
<evidence type="ECO:0000313" key="3">
    <source>
        <dbReference type="Proteomes" id="UP000029518"/>
    </source>
</evidence>
<keyword evidence="3" id="KW-1185">Reference proteome</keyword>
<feature type="chain" id="PRO_5038468309" description="Deacetylase PdaC domain-containing protein" evidence="1">
    <location>
        <begin position="23"/>
        <end position="254"/>
    </location>
</feature>
<dbReference type="AlphaFoldDB" id="A0A089LB77"/>
<dbReference type="PROSITE" id="PS51257">
    <property type="entry name" value="PROKAR_LIPOPROTEIN"/>
    <property type="match status" value="1"/>
</dbReference>
<accession>A0A089LB77</accession>
<evidence type="ECO:0000256" key="1">
    <source>
        <dbReference type="SAM" id="SignalP"/>
    </source>
</evidence>
<feature type="signal peptide" evidence="1">
    <location>
        <begin position="1"/>
        <end position="22"/>
    </location>
</feature>
<dbReference type="Proteomes" id="UP000029518">
    <property type="component" value="Chromosome"/>
</dbReference>
<dbReference type="EMBL" id="CP009285">
    <property type="protein sequence ID" value="AIQ58072.1"/>
    <property type="molecule type" value="Genomic_DNA"/>
</dbReference>
<dbReference type="Gene3D" id="3.30.565.40">
    <property type="entry name" value="Fervidobacterium nodosum Rt17-B1 like"/>
    <property type="match status" value="1"/>
</dbReference>
<protein>
    <recommendedName>
        <fullName evidence="4">Deacetylase PdaC domain-containing protein</fullName>
    </recommendedName>
</protein>
<sequence>MKFRLLTIVPIVILLISCSAENKVHSDKKEVSKETVPALSYKVESDSYAQNNINIIYPKLVDLPNDKKEEVINDLIRVEALGALESYSLDLDSHNTLEVDYQITYKSDDFLSIQYIGSAFNKGGAYPLNVFYTTNIDVDKEIKVKLTDLLEIDEAFLQELKNGIYKSYDDNLNLREEGVMKDFWSGVKDQDLLNDLKHADEAGGANNSGIFSYLTQDTLGISLAVPHALGDHLEMEIGYEKLSGNSKSGNSPWE</sequence>
<evidence type="ECO:0000313" key="2">
    <source>
        <dbReference type="EMBL" id="AIQ58072.1"/>
    </source>
</evidence>
<keyword evidence="1" id="KW-0732">Signal</keyword>
<dbReference type="HOGENOM" id="CLU_080360_0_0_9"/>
<dbReference type="KEGG" id="pbd:PBOR_14900"/>
<evidence type="ECO:0008006" key="4">
    <source>
        <dbReference type="Google" id="ProtNLM"/>
    </source>
</evidence>
<proteinExistence type="predicted"/>